<sequence>MAPRSHHRLRDLANFARDRDRVTDTALSRALVNGKRRKTQPLDSEEHFHLISVSTPSRFLTSHGRRDFGDVVLFTVATTISAERTR</sequence>
<protein>
    <submittedName>
        <fullName evidence="1">Uncharacterized protein</fullName>
    </submittedName>
</protein>
<evidence type="ECO:0000313" key="1">
    <source>
        <dbReference type="EMBL" id="GMN62309.1"/>
    </source>
</evidence>
<comment type="caution">
    <text evidence="1">The sequence shown here is derived from an EMBL/GenBank/DDBJ whole genome shotgun (WGS) entry which is preliminary data.</text>
</comment>
<organism evidence="1 2">
    <name type="scientific">Ficus carica</name>
    <name type="common">Common fig</name>
    <dbReference type="NCBI Taxonomy" id="3494"/>
    <lineage>
        <taxon>Eukaryota</taxon>
        <taxon>Viridiplantae</taxon>
        <taxon>Streptophyta</taxon>
        <taxon>Embryophyta</taxon>
        <taxon>Tracheophyta</taxon>
        <taxon>Spermatophyta</taxon>
        <taxon>Magnoliopsida</taxon>
        <taxon>eudicotyledons</taxon>
        <taxon>Gunneridae</taxon>
        <taxon>Pentapetalae</taxon>
        <taxon>rosids</taxon>
        <taxon>fabids</taxon>
        <taxon>Rosales</taxon>
        <taxon>Moraceae</taxon>
        <taxon>Ficeae</taxon>
        <taxon>Ficus</taxon>
    </lineage>
</organism>
<reference evidence="1" key="1">
    <citation type="submission" date="2023-07" db="EMBL/GenBank/DDBJ databases">
        <title>draft genome sequence of fig (Ficus carica).</title>
        <authorList>
            <person name="Takahashi T."/>
            <person name="Nishimura K."/>
        </authorList>
    </citation>
    <scope>NUCLEOTIDE SEQUENCE</scope>
</reference>
<accession>A0AA88E151</accession>
<keyword evidence="2" id="KW-1185">Reference proteome</keyword>
<proteinExistence type="predicted"/>
<dbReference type="Gramene" id="FCD_00007388-RA">
    <property type="protein sequence ID" value="FCD_00007388-RA:cds"/>
    <property type="gene ID" value="FCD_00007388"/>
</dbReference>
<evidence type="ECO:0000313" key="2">
    <source>
        <dbReference type="Proteomes" id="UP001187192"/>
    </source>
</evidence>
<gene>
    <name evidence="1" type="ORF">TIFTF001_031391</name>
</gene>
<dbReference type="Proteomes" id="UP001187192">
    <property type="component" value="Unassembled WGS sequence"/>
</dbReference>
<dbReference type="AlphaFoldDB" id="A0AA88E151"/>
<dbReference type="EMBL" id="BTGU01000127">
    <property type="protein sequence ID" value="GMN62309.1"/>
    <property type="molecule type" value="Genomic_DNA"/>
</dbReference>
<name>A0AA88E151_FICCA</name>